<dbReference type="RefSeq" id="WP_007621961.1">
    <property type="nucleotide sequence ID" value="NZ_BAEO01000050.1"/>
</dbReference>
<comment type="caution">
    <text evidence="1">The sequence shown here is derived from an EMBL/GenBank/DDBJ whole genome shotgun (WGS) entry which is preliminary data.</text>
</comment>
<keyword evidence="2" id="KW-1185">Reference proteome</keyword>
<gene>
    <name evidence="1" type="ORF">GARC_3271</name>
</gene>
<reference evidence="1 2" key="1">
    <citation type="journal article" date="2017" name="Antonie Van Leeuwenhoek">
        <title>Rhizobium rhizosphaerae sp. nov., a novel species isolated from rice rhizosphere.</title>
        <authorList>
            <person name="Zhao J.J."/>
            <person name="Zhang J."/>
            <person name="Zhang R.J."/>
            <person name="Zhang C.W."/>
            <person name="Yin H.Q."/>
            <person name="Zhang X.X."/>
        </authorList>
    </citation>
    <scope>NUCLEOTIDE SEQUENCE [LARGE SCALE GENOMIC DNA]</scope>
    <source>
        <strain evidence="1 2">BSs20135</strain>
    </source>
</reference>
<accession>K6Z9V6</accession>
<dbReference type="OrthoDB" id="7433078at2"/>
<evidence type="ECO:0000313" key="2">
    <source>
        <dbReference type="Proteomes" id="UP000006327"/>
    </source>
</evidence>
<dbReference type="Proteomes" id="UP000006327">
    <property type="component" value="Unassembled WGS sequence"/>
</dbReference>
<dbReference type="EMBL" id="BAEO01000050">
    <property type="protein sequence ID" value="GAC20230.1"/>
    <property type="molecule type" value="Genomic_DNA"/>
</dbReference>
<proteinExistence type="predicted"/>
<dbReference type="AlphaFoldDB" id="K6Z9V6"/>
<dbReference type="eggNOG" id="ENOG502ZFFG">
    <property type="taxonomic scope" value="Bacteria"/>
</dbReference>
<name>K6Z9V6_9ALTE</name>
<evidence type="ECO:0000313" key="1">
    <source>
        <dbReference type="EMBL" id="GAC20230.1"/>
    </source>
</evidence>
<sequence>MFVNSAAFTKTGSRQQAMGIDSRKALLTDQYGNAIAYPKTGGMISPQEHQLKSGTVIWRFASGQLDAQQAILGGWWVETGEFQKLCSFAQQKNIHVAMAARVLCCVPPEWSDMGLLMRARVDKPLLAYRGLGNSVSAEHPDGLGKVNMQPHNNIAARRLHQLFVPGLEISANQTPDQVIPGALALERTWKISKEQANGGWIYI</sequence>
<organism evidence="1 2">
    <name type="scientific">Paraglaciecola arctica BSs20135</name>
    <dbReference type="NCBI Taxonomy" id="493475"/>
    <lineage>
        <taxon>Bacteria</taxon>
        <taxon>Pseudomonadati</taxon>
        <taxon>Pseudomonadota</taxon>
        <taxon>Gammaproteobacteria</taxon>
        <taxon>Alteromonadales</taxon>
        <taxon>Alteromonadaceae</taxon>
        <taxon>Paraglaciecola</taxon>
    </lineage>
</organism>
<protein>
    <submittedName>
        <fullName evidence="1">Uncharacterized protein</fullName>
    </submittedName>
</protein>